<dbReference type="PROSITE" id="PS50853">
    <property type="entry name" value="FN3"/>
    <property type="match status" value="2"/>
</dbReference>
<keyword evidence="2" id="KW-1133">Transmembrane helix</keyword>
<organism evidence="5 6">
    <name type="scientific">Holothuria leucospilota</name>
    <name type="common">Black long sea cucumber</name>
    <name type="synonym">Mertensiothuria leucospilota</name>
    <dbReference type="NCBI Taxonomy" id="206669"/>
    <lineage>
        <taxon>Eukaryota</taxon>
        <taxon>Metazoa</taxon>
        <taxon>Echinodermata</taxon>
        <taxon>Eleutherozoa</taxon>
        <taxon>Echinozoa</taxon>
        <taxon>Holothuroidea</taxon>
        <taxon>Aspidochirotacea</taxon>
        <taxon>Aspidochirotida</taxon>
        <taxon>Holothuriidae</taxon>
        <taxon>Holothuria</taxon>
    </lineage>
</organism>
<comment type="caution">
    <text evidence="5">The sequence shown here is derived from an EMBL/GenBank/DDBJ whole genome shotgun (WGS) entry which is preliminary data.</text>
</comment>
<keyword evidence="2" id="KW-0472">Membrane</keyword>
<keyword evidence="2" id="KW-0812">Transmembrane</keyword>
<dbReference type="InterPro" id="IPR003961">
    <property type="entry name" value="FN3_dom"/>
</dbReference>
<gene>
    <name evidence="5" type="ORF">HOLleu_15341</name>
</gene>
<keyword evidence="5" id="KW-0675">Receptor</keyword>
<evidence type="ECO:0000256" key="2">
    <source>
        <dbReference type="SAM" id="Phobius"/>
    </source>
</evidence>
<dbReference type="GO" id="GO:0016301">
    <property type="term" value="F:kinase activity"/>
    <property type="evidence" value="ECO:0007669"/>
    <property type="project" value="UniProtKB-KW"/>
</dbReference>
<evidence type="ECO:0000256" key="1">
    <source>
        <dbReference type="SAM" id="MobiDB-lite"/>
    </source>
</evidence>
<dbReference type="InterPro" id="IPR013783">
    <property type="entry name" value="Ig-like_fold"/>
</dbReference>
<dbReference type="SMART" id="SM00060">
    <property type="entry name" value="FN3"/>
    <property type="match status" value="2"/>
</dbReference>
<dbReference type="PANTHER" id="PTHR26391">
    <property type="entry name" value="INACTIVE TYROSINE-PROTEIN KINASE 7"/>
    <property type="match status" value="1"/>
</dbReference>
<reference evidence="5" key="1">
    <citation type="submission" date="2021-10" db="EMBL/GenBank/DDBJ databases">
        <title>Tropical sea cucumber genome reveals ecological adaptation and Cuvierian tubules defense mechanism.</title>
        <authorList>
            <person name="Chen T."/>
        </authorList>
    </citation>
    <scope>NUCLEOTIDE SEQUENCE</scope>
    <source>
        <strain evidence="5">Nanhai2018</strain>
        <tissue evidence="5">Muscle</tissue>
    </source>
</reference>
<evidence type="ECO:0000256" key="3">
    <source>
        <dbReference type="SAM" id="SignalP"/>
    </source>
</evidence>
<name>A0A9Q1C9L9_HOLLE</name>
<keyword evidence="5" id="KW-0808">Transferase</keyword>
<dbReference type="CDD" id="cd00063">
    <property type="entry name" value="FN3"/>
    <property type="match status" value="2"/>
</dbReference>
<dbReference type="OrthoDB" id="18487at2759"/>
<dbReference type="PANTHER" id="PTHR26391:SF18">
    <property type="entry name" value="PROTEIN KINASE RECEPTOR TIE-1, PUTATIVE-RELATED"/>
    <property type="match status" value="1"/>
</dbReference>
<feature type="chain" id="PRO_5040460894" evidence="3">
    <location>
        <begin position="19"/>
        <end position="478"/>
    </location>
</feature>
<proteinExistence type="predicted"/>
<keyword evidence="3" id="KW-0732">Signal</keyword>
<feature type="domain" description="Fibronectin type-III" evidence="4">
    <location>
        <begin position="328"/>
        <end position="428"/>
    </location>
</feature>
<feature type="signal peptide" evidence="3">
    <location>
        <begin position="1"/>
        <end position="18"/>
    </location>
</feature>
<protein>
    <submittedName>
        <fullName evidence="5">Tyrosine-protein kinase receptor Tie-1</fullName>
    </submittedName>
</protein>
<evidence type="ECO:0000313" key="6">
    <source>
        <dbReference type="Proteomes" id="UP001152320"/>
    </source>
</evidence>
<sequence length="478" mass="51953">MMHVFVVTALSLISCICAQATATDRWRSDYRCGGDFYAPSGDVARCNPNGTHPCCSPHNWCTGLCECEGCIDYRVTECDGNYFGTDCSHECRCAKENCNRESGLCKPGACLPRWVDLYPPYSCQTGLENITYTKSNPGVPVPVTCQAVEGPQGDLRSLQLVLSKDSEYLEDDDITAGVRSQDGTTGSFMVTNVQIGDMLHCQLRDFNGKLAVLSLSLEVFDLPVLSSAPVNISVDGSSVTIGWSVWDETTDVGDPPLVGYIPYYKVTEDNNWIPCEIVLPHTLLYTFTSLNPESYYSLSVSAVRAGEGGEGPKSPELSVRTTCDVPSRPEDVTAEISGKRREIVKVSWQLPSEEISCSSGIIKFTVYYSWGTNLTSVDVTDPSATSVILYGLSPGVPYNFYVTLSTSGGGESEMSDGINHLVSGTKAYVIAVAVIVPIVMIVIIIATVFIYLRYRGKSPGKTPPQKPVEATYENQGNY</sequence>
<feature type="region of interest" description="Disordered" evidence="1">
    <location>
        <begin position="458"/>
        <end position="478"/>
    </location>
</feature>
<keyword evidence="6" id="KW-1185">Reference proteome</keyword>
<dbReference type="EMBL" id="JAIZAY010000006">
    <property type="protein sequence ID" value="KAJ8040900.1"/>
    <property type="molecule type" value="Genomic_DNA"/>
</dbReference>
<feature type="domain" description="Fibronectin type-III" evidence="4">
    <location>
        <begin position="228"/>
        <end position="325"/>
    </location>
</feature>
<dbReference type="Proteomes" id="UP001152320">
    <property type="component" value="Chromosome 6"/>
</dbReference>
<accession>A0A9Q1C9L9</accession>
<dbReference type="Gene3D" id="2.60.40.10">
    <property type="entry name" value="Immunoglobulins"/>
    <property type="match status" value="2"/>
</dbReference>
<dbReference type="InterPro" id="IPR036116">
    <property type="entry name" value="FN3_sf"/>
</dbReference>
<keyword evidence="5" id="KW-0418">Kinase</keyword>
<evidence type="ECO:0000259" key="4">
    <source>
        <dbReference type="PROSITE" id="PS50853"/>
    </source>
</evidence>
<dbReference type="SUPFAM" id="SSF49265">
    <property type="entry name" value="Fibronectin type III"/>
    <property type="match status" value="1"/>
</dbReference>
<dbReference type="AlphaFoldDB" id="A0A9Q1C9L9"/>
<feature type="transmembrane region" description="Helical" evidence="2">
    <location>
        <begin position="428"/>
        <end position="452"/>
    </location>
</feature>
<dbReference type="Pfam" id="PF00041">
    <property type="entry name" value="fn3"/>
    <property type="match status" value="1"/>
</dbReference>
<evidence type="ECO:0000313" key="5">
    <source>
        <dbReference type="EMBL" id="KAJ8040900.1"/>
    </source>
</evidence>